<evidence type="ECO:0000313" key="9">
    <source>
        <dbReference type="Proteomes" id="UP000304951"/>
    </source>
</evidence>
<dbReference type="InterPro" id="IPR036864">
    <property type="entry name" value="Zn2-C6_fun-type_DNA-bd_sf"/>
</dbReference>
<evidence type="ECO:0000256" key="4">
    <source>
        <dbReference type="ARBA" id="ARBA00023163"/>
    </source>
</evidence>
<accession>A0A4S8RY60</accession>
<evidence type="ECO:0000256" key="5">
    <source>
        <dbReference type="ARBA" id="ARBA00023242"/>
    </source>
</evidence>
<dbReference type="Gene3D" id="4.10.240.10">
    <property type="entry name" value="Zn(2)-C6 fungal-type DNA-binding domain"/>
    <property type="match status" value="1"/>
</dbReference>
<evidence type="ECO:0000256" key="3">
    <source>
        <dbReference type="ARBA" id="ARBA00023125"/>
    </source>
</evidence>
<dbReference type="EMBL" id="QZAF01000999">
    <property type="protein sequence ID" value="THV63903.1"/>
    <property type="molecule type" value="Genomic_DNA"/>
</dbReference>
<keyword evidence="2" id="KW-0805">Transcription regulation</keyword>
<dbReference type="PROSITE" id="PS00463">
    <property type="entry name" value="ZN2_CY6_FUNGAL_1"/>
    <property type="match status" value="1"/>
</dbReference>
<comment type="subcellular location">
    <subcellularLocation>
        <location evidence="1">Nucleus</location>
    </subcellularLocation>
</comment>
<dbReference type="CDD" id="cd00067">
    <property type="entry name" value="GAL4"/>
    <property type="match status" value="1"/>
</dbReference>
<feature type="compositionally biased region" description="Basic and acidic residues" evidence="6">
    <location>
        <begin position="58"/>
        <end position="75"/>
    </location>
</feature>
<protein>
    <recommendedName>
        <fullName evidence="7">Zn(2)-C6 fungal-type domain-containing protein</fullName>
    </recommendedName>
</protein>
<dbReference type="GO" id="GO:0008270">
    <property type="term" value="F:zinc ion binding"/>
    <property type="evidence" value="ECO:0007669"/>
    <property type="project" value="InterPro"/>
</dbReference>
<feature type="region of interest" description="Disordered" evidence="6">
    <location>
        <begin position="103"/>
        <end position="125"/>
    </location>
</feature>
<feature type="region of interest" description="Disordered" evidence="6">
    <location>
        <begin position="54"/>
        <end position="75"/>
    </location>
</feature>
<feature type="region of interest" description="Disordered" evidence="6">
    <location>
        <begin position="1"/>
        <end position="23"/>
    </location>
</feature>
<evidence type="ECO:0000313" key="8">
    <source>
        <dbReference type="EMBL" id="THV63903.1"/>
    </source>
</evidence>
<keyword evidence="5" id="KW-0539">Nucleus</keyword>
<proteinExistence type="predicted"/>
<feature type="compositionally biased region" description="Polar residues" evidence="6">
    <location>
        <begin position="564"/>
        <end position="580"/>
    </location>
</feature>
<comment type="caution">
    <text evidence="8">The sequence shown here is derived from an EMBL/GenBank/DDBJ whole genome shotgun (WGS) entry which is preliminary data.</text>
</comment>
<dbReference type="GO" id="GO:0005634">
    <property type="term" value="C:nucleus"/>
    <property type="evidence" value="ECO:0007669"/>
    <property type="project" value="UniProtKB-SubCell"/>
</dbReference>
<dbReference type="SUPFAM" id="SSF57701">
    <property type="entry name" value="Zn2/Cys6 DNA-binding domain"/>
    <property type="match status" value="1"/>
</dbReference>
<dbReference type="InterPro" id="IPR001138">
    <property type="entry name" value="Zn2Cys6_DnaBD"/>
</dbReference>
<evidence type="ECO:0000256" key="6">
    <source>
        <dbReference type="SAM" id="MobiDB-lite"/>
    </source>
</evidence>
<feature type="domain" description="Zn(2)-C6 fungal-type" evidence="7">
    <location>
        <begin position="27"/>
        <end position="57"/>
    </location>
</feature>
<feature type="compositionally biased region" description="Polar residues" evidence="6">
    <location>
        <begin position="1"/>
        <end position="11"/>
    </location>
</feature>
<sequence>MLPRSTSTDPISTKRPAEDAQAKPIKACQGCRSSKVRCVQPDVDQPCVRCRKQGRSCRPVEESNKKQKRDGSRSISEIETRIAALTHHLQRKGADASALIHESTAERASYPTATATSDAEETPDYLSSISHEPSVVQIEATIGRAIDDETANMVFDRFTTNMLPNFPFMVLPADHGIADVRKNNCVLFLAVLDAAGDGFWSTEVSRQLRKLLMQVYSTFLRETAVYSMSTLQALIISAIWHRDVGEEQSGEQIGVFQISNAAANMAISIGLGDILKEYSWSGFMPMQSSSVRGPASDDQIVTLEVRRVWLACYYVCSDTSRAMQTPNIMRWTRQIEECLEVLEVHPASLASDKILCSHIRLQHILEDVEGQLRSSILGPTVMKVTYRASRRQLADWTCSISIWNDTLKLSHQFATVYLHETVMCAGSTPINQALFNDCTIAAHNLLDIFLSFDIPLIRTLPAVYSVQLIHATIVLVKLHFAAARLTNPADAVLKTQSIRIDHYLARLIQKVSGWGTLWPFCTLANKLRELKEMVRHCDNNAMPSELAWLNVWTLEEAPLDTNPHDTTLAEQQQDPEQAHSTEIGETAILSVPNGDDLIWQSLNTNANLSQYDLNNTLPSASLDIAQLNDWFGTDLNTSTFDFDGNLQSVIQFFD</sequence>
<organism evidence="8 9">
    <name type="scientific">Aureobasidium pullulans</name>
    <name type="common">Black yeast</name>
    <name type="synonym">Pullularia pullulans</name>
    <dbReference type="NCBI Taxonomy" id="5580"/>
    <lineage>
        <taxon>Eukaryota</taxon>
        <taxon>Fungi</taxon>
        <taxon>Dikarya</taxon>
        <taxon>Ascomycota</taxon>
        <taxon>Pezizomycotina</taxon>
        <taxon>Dothideomycetes</taxon>
        <taxon>Dothideomycetidae</taxon>
        <taxon>Dothideales</taxon>
        <taxon>Saccotheciaceae</taxon>
        <taxon>Aureobasidium</taxon>
    </lineage>
</organism>
<keyword evidence="3" id="KW-0238">DNA-binding</keyword>
<evidence type="ECO:0000256" key="1">
    <source>
        <dbReference type="ARBA" id="ARBA00004123"/>
    </source>
</evidence>
<dbReference type="AlphaFoldDB" id="A0A4S8RY60"/>
<dbReference type="CDD" id="cd12148">
    <property type="entry name" value="fungal_TF_MHR"/>
    <property type="match status" value="1"/>
</dbReference>
<dbReference type="PANTHER" id="PTHR31845:SF39">
    <property type="entry name" value="TRANSCRIPTION FACTOR PBCR-RELATED"/>
    <property type="match status" value="1"/>
</dbReference>
<feature type="region of interest" description="Disordered" evidence="6">
    <location>
        <begin position="560"/>
        <end position="580"/>
    </location>
</feature>
<dbReference type="Proteomes" id="UP000304951">
    <property type="component" value="Unassembled WGS sequence"/>
</dbReference>
<dbReference type="PANTHER" id="PTHR31845">
    <property type="entry name" value="FINGER DOMAIN PROTEIN, PUTATIVE-RELATED"/>
    <property type="match status" value="1"/>
</dbReference>
<dbReference type="GO" id="GO:0000981">
    <property type="term" value="F:DNA-binding transcription factor activity, RNA polymerase II-specific"/>
    <property type="evidence" value="ECO:0007669"/>
    <property type="project" value="InterPro"/>
</dbReference>
<dbReference type="InterPro" id="IPR051089">
    <property type="entry name" value="prtT"/>
</dbReference>
<reference evidence="8 9" key="1">
    <citation type="submission" date="2018-10" db="EMBL/GenBank/DDBJ databases">
        <title>Fifty Aureobasidium pullulans genomes reveal a recombining polyextremotolerant generalist.</title>
        <authorList>
            <person name="Gostincar C."/>
            <person name="Turk M."/>
            <person name="Zajc J."/>
            <person name="Gunde-Cimerman N."/>
        </authorList>
    </citation>
    <scope>NUCLEOTIDE SEQUENCE [LARGE SCALE GENOMIC DNA]</scope>
    <source>
        <strain evidence="8 9">EXF-11900</strain>
    </source>
</reference>
<gene>
    <name evidence="8" type="ORF">D6D28_10307</name>
</gene>
<evidence type="ECO:0000259" key="7">
    <source>
        <dbReference type="PROSITE" id="PS50048"/>
    </source>
</evidence>
<dbReference type="PROSITE" id="PS50048">
    <property type="entry name" value="ZN2_CY6_FUNGAL_2"/>
    <property type="match status" value="1"/>
</dbReference>
<evidence type="ECO:0000256" key="2">
    <source>
        <dbReference type="ARBA" id="ARBA00023015"/>
    </source>
</evidence>
<keyword evidence="4" id="KW-0804">Transcription</keyword>
<name>A0A4S8RY60_AURPU</name>
<dbReference type="GO" id="GO:0000976">
    <property type="term" value="F:transcription cis-regulatory region binding"/>
    <property type="evidence" value="ECO:0007669"/>
    <property type="project" value="TreeGrafter"/>
</dbReference>